<evidence type="ECO:0000256" key="5">
    <source>
        <dbReference type="RuleBase" id="RU363032"/>
    </source>
</evidence>
<name>A0A846N3H9_9PROT</name>
<keyword evidence="5" id="KW-0813">Transport</keyword>
<comment type="subcellular location">
    <subcellularLocation>
        <location evidence="1 5">Cell membrane</location>
        <topology evidence="1 5">Multi-pass membrane protein</topology>
    </subcellularLocation>
</comment>
<dbReference type="SUPFAM" id="SSF161098">
    <property type="entry name" value="MetI-like"/>
    <property type="match status" value="2"/>
</dbReference>
<keyword evidence="2 5" id="KW-0812">Transmembrane</keyword>
<dbReference type="GO" id="GO:0005886">
    <property type="term" value="C:plasma membrane"/>
    <property type="evidence" value="ECO:0007669"/>
    <property type="project" value="UniProtKB-SubCell"/>
</dbReference>
<evidence type="ECO:0000313" key="7">
    <source>
        <dbReference type="EMBL" id="NIK89811.1"/>
    </source>
</evidence>
<dbReference type="EMBL" id="JAASRM010000001">
    <property type="protein sequence ID" value="NIK89811.1"/>
    <property type="molecule type" value="Genomic_DNA"/>
</dbReference>
<dbReference type="InterPro" id="IPR017664">
    <property type="entry name" value="AminoethylPonate_ABC_perm-1"/>
</dbReference>
<feature type="transmembrane region" description="Helical" evidence="5">
    <location>
        <begin position="190"/>
        <end position="211"/>
    </location>
</feature>
<feature type="transmembrane region" description="Helical" evidence="5">
    <location>
        <begin position="375"/>
        <end position="397"/>
    </location>
</feature>
<dbReference type="Gene3D" id="1.10.3720.10">
    <property type="entry name" value="MetI-like"/>
    <property type="match status" value="2"/>
</dbReference>
<feature type="transmembrane region" description="Helical" evidence="5">
    <location>
        <begin position="342"/>
        <end position="363"/>
    </location>
</feature>
<protein>
    <submittedName>
        <fullName evidence="7">Iron(III) transport system permease protein</fullName>
    </submittedName>
</protein>
<feature type="transmembrane region" description="Helical" evidence="5">
    <location>
        <begin position="512"/>
        <end position="537"/>
    </location>
</feature>
<evidence type="ECO:0000256" key="2">
    <source>
        <dbReference type="ARBA" id="ARBA00022692"/>
    </source>
</evidence>
<evidence type="ECO:0000256" key="1">
    <source>
        <dbReference type="ARBA" id="ARBA00004651"/>
    </source>
</evidence>
<feature type="transmembrane region" description="Helical" evidence="5">
    <location>
        <begin position="95"/>
        <end position="120"/>
    </location>
</feature>
<proteinExistence type="inferred from homology"/>
<dbReference type="NCBIfam" id="TIGR03262">
    <property type="entry name" value="PhnU2"/>
    <property type="match status" value="1"/>
</dbReference>
<gene>
    <name evidence="7" type="ORF">FHS83_003129</name>
</gene>
<dbReference type="InterPro" id="IPR035906">
    <property type="entry name" value="MetI-like_sf"/>
</dbReference>
<feature type="transmembrane region" description="Helical" evidence="5">
    <location>
        <begin position="286"/>
        <end position="311"/>
    </location>
</feature>
<feature type="transmembrane region" description="Helical" evidence="5">
    <location>
        <begin position="238"/>
        <end position="256"/>
    </location>
</feature>
<keyword evidence="8" id="KW-1185">Reference proteome</keyword>
<comment type="caution">
    <text evidence="7">The sequence shown here is derived from an EMBL/GenBank/DDBJ whole genome shotgun (WGS) entry which is preliminary data.</text>
</comment>
<feature type="transmembrane region" description="Helical" evidence="5">
    <location>
        <begin position="409"/>
        <end position="439"/>
    </location>
</feature>
<dbReference type="InterPro" id="IPR000515">
    <property type="entry name" value="MetI-like"/>
</dbReference>
<feature type="domain" description="ABC transmembrane type-1" evidence="6">
    <location>
        <begin position="60"/>
        <end position="257"/>
    </location>
</feature>
<dbReference type="PANTHER" id="PTHR43496">
    <property type="entry name" value="PROTEIN LPLB"/>
    <property type="match status" value="1"/>
</dbReference>
<feature type="transmembrane region" description="Helical" evidence="5">
    <location>
        <begin position="460"/>
        <end position="492"/>
    </location>
</feature>
<evidence type="ECO:0000259" key="6">
    <source>
        <dbReference type="PROSITE" id="PS50928"/>
    </source>
</evidence>
<dbReference type="CDD" id="cd06261">
    <property type="entry name" value="TM_PBP2"/>
    <property type="match status" value="2"/>
</dbReference>
<dbReference type="PANTHER" id="PTHR43496:SF1">
    <property type="entry name" value="POLYGALACTURONAN_RHAMNOGALACTURONAN TRANSPORT SYSTEM PERMEASE PROTEIN YTEP"/>
    <property type="match status" value="1"/>
</dbReference>
<dbReference type="PROSITE" id="PS50928">
    <property type="entry name" value="ABC_TM1"/>
    <property type="match status" value="2"/>
</dbReference>
<sequence>MARFRLSLAALVLACLVLAAMIAVALPLGILVYRSFSGPDGFTLAHYAAYIKTPGLLTALVNTAFLGGATVALVVPLAFAFAYGLERALLPGKAILSAMAAVPLLVPSLLPALVLIYLFGRQGILTPLLGGANIYGFPGVLFADAIATLPHAIIILRTALRNADARLYEQATLLGAGSWRKFWTITIPSARYGLVSSALVVFALTITDIGAPKVIGGDFDVLAIVIYKQVLGQQNFELGAVAAILLMLPSFLAILFERAAAKRHAASVSARAKRLSPVRHKLRDRLVGLVCYSLAGGIGLFLAVCQLVALVRLWPYDLSLTTAHYGLDRYDGGGWDAVTNSVILAGATALCGTAIAFLGAYISERMKEAAFLRGLFSRIALLPAAVPGLALGLAYVLFFNAPANPLHIIYGSVALLLIANITHFYTVAHLSAVGAVKALDKELEPVAQSLGRSRFSVLRLVALPVSAPVLMEIALYLFVNAMTTVSVVMFLYPPGFKLAAVAVLNMDDAGDLAPAAAMGMVIFYVNLAARILGHWLFAQRGRFNRPEILVSEAAA</sequence>
<comment type="similarity">
    <text evidence="5">Belongs to the binding-protein-dependent transport system permease family.</text>
</comment>
<dbReference type="AlphaFoldDB" id="A0A846N3H9"/>
<feature type="transmembrane region" description="Helical" evidence="5">
    <location>
        <begin position="64"/>
        <end position="83"/>
    </location>
</feature>
<feature type="transmembrane region" description="Helical" evidence="5">
    <location>
        <begin position="132"/>
        <end position="156"/>
    </location>
</feature>
<reference evidence="7 8" key="1">
    <citation type="submission" date="2020-03" db="EMBL/GenBank/DDBJ databases">
        <title>Genomic Encyclopedia of Type Strains, Phase IV (KMG-IV): sequencing the most valuable type-strain genomes for metagenomic binning, comparative biology and taxonomic classification.</title>
        <authorList>
            <person name="Goeker M."/>
        </authorList>
    </citation>
    <scope>NUCLEOTIDE SEQUENCE [LARGE SCALE GENOMIC DNA]</scope>
    <source>
        <strain evidence="7 8">DSM 19867</strain>
    </source>
</reference>
<dbReference type="Pfam" id="PF00528">
    <property type="entry name" value="BPD_transp_1"/>
    <property type="match status" value="2"/>
</dbReference>
<feature type="domain" description="ABC transmembrane type-1" evidence="6">
    <location>
        <begin position="338"/>
        <end position="533"/>
    </location>
</feature>
<accession>A0A846N3H9</accession>
<dbReference type="GO" id="GO:0055085">
    <property type="term" value="P:transmembrane transport"/>
    <property type="evidence" value="ECO:0007669"/>
    <property type="project" value="InterPro"/>
</dbReference>
<organism evidence="7 8">
    <name type="scientific">Rhizomicrobium palustre</name>
    <dbReference type="NCBI Taxonomy" id="189966"/>
    <lineage>
        <taxon>Bacteria</taxon>
        <taxon>Pseudomonadati</taxon>
        <taxon>Pseudomonadota</taxon>
        <taxon>Alphaproteobacteria</taxon>
        <taxon>Micropepsales</taxon>
        <taxon>Micropepsaceae</taxon>
        <taxon>Rhizomicrobium</taxon>
    </lineage>
</organism>
<keyword evidence="4 5" id="KW-0472">Membrane</keyword>
<dbReference type="RefSeq" id="WP_167083867.1">
    <property type="nucleotide sequence ID" value="NZ_BAAADC010000001.1"/>
</dbReference>
<dbReference type="Proteomes" id="UP000570514">
    <property type="component" value="Unassembled WGS sequence"/>
</dbReference>
<evidence type="ECO:0000256" key="4">
    <source>
        <dbReference type="ARBA" id="ARBA00023136"/>
    </source>
</evidence>
<evidence type="ECO:0000256" key="3">
    <source>
        <dbReference type="ARBA" id="ARBA00022989"/>
    </source>
</evidence>
<evidence type="ECO:0000313" key="8">
    <source>
        <dbReference type="Proteomes" id="UP000570514"/>
    </source>
</evidence>
<keyword evidence="3 5" id="KW-1133">Transmembrane helix</keyword>